<reference evidence="2 3" key="1">
    <citation type="submission" date="2017-08" db="EMBL/GenBank/DDBJ databases">
        <title>The Vibrio qinghaiensis sp.-Q67 is a luminous bacteria isolated firstly from Qinghai lake, Qinghai province, China, which has been proved to be very sensitive to detect environmental and food pollutants. Therefore, complete genome analysis of V. qinghaiensis sp.-Q67 highlights the potential application of this strain on detection of hazards in the contaminated environments.</title>
        <authorList>
            <person name="Gong L."/>
        </authorList>
    </citation>
    <scope>NUCLEOTIDE SEQUENCE [LARGE SCALE GENOMIC DNA]</scope>
    <source>
        <strain evidence="2 3">Q67</strain>
    </source>
</reference>
<protein>
    <submittedName>
        <fullName evidence="2">Pilus assembly protein PilW</fullName>
    </submittedName>
</protein>
<accession>A0A223MVX2</accession>
<proteinExistence type="predicted"/>
<keyword evidence="1" id="KW-0472">Membrane</keyword>
<keyword evidence="1" id="KW-0812">Transmembrane</keyword>
<keyword evidence="1" id="KW-1133">Transmembrane helix</keyword>
<name>A0A223MVX2_9VIBR</name>
<evidence type="ECO:0000256" key="1">
    <source>
        <dbReference type="SAM" id="Phobius"/>
    </source>
</evidence>
<dbReference type="InterPro" id="IPR016419">
    <property type="entry name" value="Prepilin_Pept-dep_B_prd"/>
</dbReference>
<dbReference type="AlphaFoldDB" id="A0A223MVX2"/>
<dbReference type="RefSeq" id="WP_094499768.1">
    <property type="nucleotide sequence ID" value="NZ_CAWNHI010000001.1"/>
</dbReference>
<dbReference type="EMBL" id="CP022741">
    <property type="protein sequence ID" value="ASU21732.1"/>
    <property type="molecule type" value="Genomic_DNA"/>
</dbReference>
<keyword evidence="3" id="KW-1185">Reference proteome</keyword>
<feature type="transmembrane region" description="Helical" evidence="1">
    <location>
        <begin position="34"/>
        <end position="54"/>
    </location>
</feature>
<dbReference type="Proteomes" id="UP000215148">
    <property type="component" value="Chromosome 1"/>
</dbReference>
<dbReference type="PIRSF" id="PIRSF004525">
    <property type="entry name" value="Pilin_peptidase-dep_B_prd"/>
    <property type="match status" value="1"/>
</dbReference>
<gene>
    <name evidence="2" type="ORF">CCZ37_03595</name>
</gene>
<evidence type="ECO:0000313" key="3">
    <source>
        <dbReference type="Proteomes" id="UP000215148"/>
    </source>
</evidence>
<organism evidence="2 3">
    <name type="scientific">Vibrio qinghaiensis</name>
    <dbReference type="NCBI Taxonomy" id="2025808"/>
    <lineage>
        <taxon>Bacteria</taxon>
        <taxon>Pseudomonadati</taxon>
        <taxon>Pseudomonadota</taxon>
        <taxon>Gammaproteobacteria</taxon>
        <taxon>Vibrionales</taxon>
        <taxon>Vibrionaceae</taxon>
        <taxon>Vibrio</taxon>
    </lineage>
</organism>
<evidence type="ECO:0000313" key="2">
    <source>
        <dbReference type="EMBL" id="ASU21732.1"/>
    </source>
</evidence>
<dbReference type="KEGG" id="vqi:CCZ37_03595"/>
<sequence length="222" mass="23510">MVLSSAANIPRAKKHTYKAHIAETKQMGATLIEFMVASMLGLIAIAIIGSVFITGQKVATERGKELLLLQQVTGALQYLKQDIQRAGYDGGHGNSLTLLDSDDIVFVSADQSTLAYAYLDDTGATKQIRNVGFVMTSGALGVCDRPTSVISGAKTVSQATAGCSAIFDTNQINVTHFQVQRSSLAANGVSSAYMTISIAAELVGDSRVSTSFGVAIKQRNWQ</sequence>